<evidence type="ECO:0000256" key="8">
    <source>
        <dbReference type="ARBA" id="ARBA00023170"/>
    </source>
</evidence>
<dbReference type="Proteomes" id="UP000694620">
    <property type="component" value="Chromosome 3"/>
</dbReference>
<keyword evidence="7" id="KW-1015">Disulfide bond</keyword>
<comment type="subcellular location">
    <subcellularLocation>
        <location evidence="1">Cell membrane</location>
        <topology evidence="1">Multi-pass membrane protein</topology>
    </subcellularLocation>
</comment>
<dbReference type="SMART" id="SM01381">
    <property type="entry name" value="7TM_GPCR_Srsx"/>
    <property type="match status" value="1"/>
</dbReference>
<proteinExistence type="inferred from homology"/>
<keyword evidence="10 11" id="KW-0807">Transducer</keyword>
<dbReference type="InterPro" id="IPR050569">
    <property type="entry name" value="TAAR"/>
</dbReference>
<protein>
    <recommendedName>
        <fullName evidence="14">G-protein coupled receptors family 1 profile domain-containing protein</fullName>
    </recommendedName>
</protein>
<dbReference type="AlphaFoldDB" id="A0A8C4RLC7"/>
<keyword evidence="9" id="KW-0325">Glycoprotein</keyword>
<evidence type="ECO:0000256" key="12">
    <source>
        <dbReference type="SAM" id="MobiDB-lite"/>
    </source>
</evidence>
<feature type="transmembrane region" description="Helical" evidence="13">
    <location>
        <begin position="91"/>
        <end position="112"/>
    </location>
</feature>
<evidence type="ECO:0000259" key="14">
    <source>
        <dbReference type="PROSITE" id="PS50262"/>
    </source>
</evidence>
<dbReference type="FunFam" id="1.20.1070.10:FF:000030">
    <property type="entry name" value="trace amine-associated receptor 1"/>
    <property type="match status" value="1"/>
</dbReference>
<dbReference type="GO" id="GO:0001594">
    <property type="term" value="F:trace-amine receptor activity"/>
    <property type="evidence" value="ECO:0007669"/>
    <property type="project" value="TreeGrafter"/>
</dbReference>
<accession>A0A8C4RLC7</accession>
<dbReference type="GeneTree" id="ENSGT01120000271932"/>
<dbReference type="Ensembl" id="ENSECRT00000003515.1">
    <property type="protein sequence ID" value="ENSECRP00000003456.1"/>
    <property type="gene ID" value="ENSECRG00000002369.1"/>
</dbReference>
<keyword evidence="16" id="KW-1185">Reference proteome</keyword>
<feature type="transmembrane region" description="Helical" evidence="13">
    <location>
        <begin position="55"/>
        <end position="79"/>
    </location>
</feature>
<dbReference type="PANTHER" id="PTHR24249">
    <property type="entry name" value="HISTAMINE RECEPTOR-RELATED G-PROTEIN COUPLED RECEPTOR"/>
    <property type="match status" value="1"/>
</dbReference>
<dbReference type="PROSITE" id="PS50262">
    <property type="entry name" value="G_PROTEIN_RECEP_F1_2"/>
    <property type="match status" value="1"/>
</dbReference>
<evidence type="ECO:0000256" key="9">
    <source>
        <dbReference type="ARBA" id="ARBA00023180"/>
    </source>
</evidence>
<feature type="transmembrane region" description="Helical" evidence="13">
    <location>
        <begin position="276"/>
        <end position="300"/>
    </location>
</feature>
<dbReference type="InterPro" id="IPR017452">
    <property type="entry name" value="GPCR_Rhodpsn_7TM"/>
</dbReference>
<dbReference type="CDD" id="cd15055">
    <property type="entry name" value="7tmA_TAARs"/>
    <property type="match status" value="1"/>
</dbReference>
<keyword evidence="8 11" id="KW-0675">Receptor</keyword>
<evidence type="ECO:0000313" key="16">
    <source>
        <dbReference type="Proteomes" id="UP000694620"/>
    </source>
</evidence>
<feature type="transmembrane region" description="Helical" evidence="13">
    <location>
        <begin position="168"/>
        <end position="191"/>
    </location>
</feature>
<evidence type="ECO:0000313" key="15">
    <source>
        <dbReference type="Ensembl" id="ENSECRP00000003456.1"/>
    </source>
</evidence>
<organism evidence="15 16">
    <name type="scientific">Erpetoichthys calabaricus</name>
    <name type="common">Rope fish</name>
    <name type="synonym">Calamoichthys calabaricus</name>
    <dbReference type="NCBI Taxonomy" id="27687"/>
    <lineage>
        <taxon>Eukaryota</taxon>
        <taxon>Metazoa</taxon>
        <taxon>Chordata</taxon>
        <taxon>Craniata</taxon>
        <taxon>Vertebrata</taxon>
        <taxon>Euteleostomi</taxon>
        <taxon>Actinopterygii</taxon>
        <taxon>Polypteriformes</taxon>
        <taxon>Polypteridae</taxon>
        <taxon>Erpetoichthys</taxon>
    </lineage>
</organism>
<reference evidence="15" key="1">
    <citation type="submission" date="2021-06" db="EMBL/GenBank/DDBJ databases">
        <authorList>
            <consortium name="Wellcome Sanger Institute Data Sharing"/>
        </authorList>
    </citation>
    <scope>NUCLEOTIDE SEQUENCE [LARGE SCALE GENOMIC DNA]</scope>
</reference>
<name>A0A8C4RLC7_ERPCA</name>
<evidence type="ECO:0000256" key="10">
    <source>
        <dbReference type="ARBA" id="ARBA00023224"/>
    </source>
</evidence>
<dbReference type="Gene3D" id="1.20.1070.10">
    <property type="entry name" value="Rhodopsin 7-helix transmembrane proteins"/>
    <property type="match status" value="1"/>
</dbReference>
<dbReference type="InterPro" id="IPR000276">
    <property type="entry name" value="GPCR_Rhodpsn"/>
</dbReference>
<dbReference type="PRINTS" id="PR00237">
    <property type="entry name" value="GPCRRHODOPSN"/>
</dbReference>
<evidence type="ECO:0000256" key="3">
    <source>
        <dbReference type="ARBA" id="ARBA00022692"/>
    </source>
</evidence>
<evidence type="ECO:0000256" key="4">
    <source>
        <dbReference type="ARBA" id="ARBA00022989"/>
    </source>
</evidence>
<evidence type="ECO:0000256" key="2">
    <source>
        <dbReference type="ARBA" id="ARBA00022475"/>
    </source>
</evidence>
<evidence type="ECO:0000256" key="1">
    <source>
        <dbReference type="ARBA" id="ARBA00004651"/>
    </source>
</evidence>
<evidence type="ECO:0000256" key="13">
    <source>
        <dbReference type="SAM" id="Phobius"/>
    </source>
</evidence>
<dbReference type="SUPFAM" id="SSF81321">
    <property type="entry name" value="Family A G protein-coupled receptor-like"/>
    <property type="match status" value="1"/>
</dbReference>
<reference evidence="15" key="2">
    <citation type="submission" date="2025-08" db="UniProtKB">
        <authorList>
            <consortium name="Ensembl"/>
        </authorList>
    </citation>
    <scope>IDENTIFICATION</scope>
</reference>
<evidence type="ECO:0000256" key="5">
    <source>
        <dbReference type="ARBA" id="ARBA00023040"/>
    </source>
</evidence>
<keyword evidence="3 11" id="KW-0812">Transmembrane</keyword>
<evidence type="ECO:0000256" key="6">
    <source>
        <dbReference type="ARBA" id="ARBA00023136"/>
    </source>
</evidence>
<dbReference type="PROSITE" id="PS00237">
    <property type="entry name" value="G_PROTEIN_RECEP_F1_1"/>
    <property type="match status" value="1"/>
</dbReference>
<feature type="transmembrane region" description="Helical" evidence="13">
    <location>
        <begin position="312"/>
        <end position="334"/>
    </location>
</feature>
<dbReference type="Pfam" id="PF00001">
    <property type="entry name" value="7tm_1"/>
    <property type="match status" value="1"/>
</dbReference>
<keyword evidence="6 13" id="KW-0472">Membrane</keyword>
<dbReference type="PANTHER" id="PTHR24249:SF381">
    <property type="entry name" value="TRACE AMINE ASSOCIATED RECEPTOR 19P-RELATED"/>
    <property type="match status" value="1"/>
</dbReference>
<keyword evidence="5 11" id="KW-0297">G-protein coupled receptor</keyword>
<evidence type="ECO:0000256" key="11">
    <source>
        <dbReference type="RuleBase" id="RU000688"/>
    </source>
</evidence>
<sequence length="397" mass="44433">MRVVYEWIDELMKCNQNVYPRGRCMEMLENKTLQYCFNSANVLCIKELRATSVTVILYCIAAAGVLLASCGNLLVIISIVFFKQLHTPTNILVLSLAFADFLVGVLIMPFMAIHSVETCWYFGDIFCVIYSICFGLFTDTSIFNIVAIAVDRSLAICYPLLYSTKVTVRLVSIFTASIWILALSYACAAYFSTLPNDSGSGENYCPENCIMTQKQAWILADLLVSFMVPFSVIITLYINIYIIASRHARLISTQFNTGGSKRNISKKSERKAAKTLGVVVAVFIACWSPLYIFSVINQFITFSVSPLTYNALVWLAYMNSGMNPIIYAFFYPWFRKSLKLMVTFKICTPSSSLTHLFDQSAGVYPNNIGRKAGTIPGQGAGPRNTHTHTHTETMVQM</sequence>
<feature type="domain" description="G-protein coupled receptors family 1 profile" evidence="14">
    <location>
        <begin position="71"/>
        <end position="327"/>
    </location>
</feature>
<dbReference type="GO" id="GO:0005886">
    <property type="term" value="C:plasma membrane"/>
    <property type="evidence" value="ECO:0007669"/>
    <property type="project" value="UniProtKB-SubCell"/>
</dbReference>
<evidence type="ECO:0000256" key="7">
    <source>
        <dbReference type="ARBA" id="ARBA00023157"/>
    </source>
</evidence>
<keyword evidence="4 13" id="KW-1133">Transmembrane helix</keyword>
<comment type="similarity">
    <text evidence="11">Belongs to the G-protein coupled receptor 1 family.</text>
</comment>
<feature type="transmembrane region" description="Helical" evidence="13">
    <location>
        <begin position="222"/>
        <end position="244"/>
    </location>
</feature>
<reference evidence="15" key="3">
    <citation type="submission" date="2025-09" db="UniProtKB">
        <authorList>
            <consortium name="Ensembl"/>
        </authorList>
    </citation>
    <scope>IDENTIFICATION</scope>
</reference>
<feature type="region of interest" description="Disordered" evidence="12">
    <location>
        <begin position="373"/>
        <end position="397"/>
    </location>
</feature>
<keyword evidence="2" id="KW-1003">Cell membrane</keyword>